<dbReference type="InterPro" id="IPR006680">
    <property type="entry name" value="Amidohydro-rel"/>
</dbReference>
<dbReference type="OrthoDB" id="292450at2759"/>
<feature type="domain" description="Amidohydrolase-related" evidence="2">
    <location>
        <begin position="502"/>
        <end position="572"/>
    </location>
</feature>
<evidence type="ECO:0000313" key="4">
    <source>
        <dbReference type="Proteomes" id="UP000187209"/>
    </source>
</evidence>
<comment type="caution">
    <text evidence="3">The sequence shown here is derived from an EMBL/GenBank/DDBJ whole genome shotgun (WGS) entry which is preliminary data.</text>
</comment>
<reference evidence="3 4" key="1">
    <citation type="submission" date="2016-11" db="EMBL/GenBank/DDBJ databases">
        <title>The macronuclear genome of Stentor coeruleus: a giant cell with tiny introns.</title>
        <authorList>
            <person name="Slabodnick M."/>
            <person name="Ruby J.G."/>
            <person name="Reiff S.B."/>
            <person name="Swart E.C."/>
            <person name="Gosai S."/>
            <person name="Prabakaran S."/>
            <person name="Witkowska E."/>
            <person name="Larue G.E."/>
            <person name="Fisher S."/>
            <person name="Freeman R.M."/>
            <person name="Gunawardena J."/>
            <person name="Chu W."/>
            <person name="Stover N.A."/>
            <person name="Gregory B.D."/>
            <person name="Nowacki M."/>
            <person name="Derisi J."/>
            <person name="Roy S.W."/>
            <person name="Marshall W.F."/>
            <person name="Sood P."/>
        </authorList>
    </citation>
    <scope>NUCLEOTIDE SEQUENCE [LARGE SCALE GENOMIC DNA]</scope>
    <source>
        <strain evidence="3">WM001</strain>
    </source>
</reference>
<dbReference type="AlphaFoldDB" id="A0A1R2AUJ1"/>
<dbReference type="Pfam" id="PF01979">
    <property type="entry name" value="Amidohydro_1"/>
    <property type="match status" value="1"/>
</dbReference>
<dbReference type="InterPro" id="IPR032466">
    <property type="entry name" value="Metal_Hydrolase"/>
</dbReference>
<dbReference type="GO" id="GO:0004038">
    <property type="term" value="F:allantoinase activity"/>
    <property type="evidence" value="ECO:0007669"/>
    <property type="project" value="TreeGrafter"/>
</dbReference>
<proteinExistence type="predicted"/>
<sequence length="591" mass="66426">MTDSSYPVYGIILIQKGIIQDIILLESSLSISQAMSKFSQWHIIDYSDYYISPGLIDLNCRKEWESYSTMTKAALSGGTTFILEEPNFYNFSDGQSELYCDVGSVKIVTDNNIDSSDDNCLAYKAYLFQPCANIQILSNVDMLFQVADKKKMPVFIDPNLPDPRMLFMASPLRLEKAEDHKDKEVVNAGKAFAAAFADGESDEGSEEKEPSEAIRTVSLLEDEIETFKSPRDRISLENIAFLRLSDISKRSGGIEEPAVIEEVKTDIKNKRKGSHTIYDDLDMRIKENQKNIEVLCMAEANTYLGSGSTSFSGCSEREKPASRRRPPGLSINTAPKSTFTMDYTFFLANCPESWELQGIQMVLQKINSKTHVHFQNISSAVGINAIRQRSETHKNISCEIPAPHLFFNTQSIGKTDTRFKSFPPFRSASNFNLLWDLLKMRAITSISSQHVLIEPRHKALDTGSFQNALNGVCSAGLGLQAVWSTINIPITKTEQLEHYLVRISKWFSLHPAKILGLNNRGSISKGKYADFIVWNPYCRAEAEVCPEYQKVCPFVGKELFGRIEKVYVRGNLAYDSGQFNCCGMRVIDKNS</sequence>
<dbReference type="GO" id="GO:0006145">
    <property type="term" value="P:purine nucleobase catabolic process"/>
    <property type="evidence" value="ECO:0007669"/>
    <property type="project" value="TreeGrafter"/>
</dbReference>
<dbReference type="PANTHER" id="PTHR43668:SF2">
    <property type="entry name" value="ALLANTOINASE"/>
    <property type="match status" value="1"/>
</dbReference>
<dbReference type="EMBL" id="MPUH01001390">
    <property type="protein sequence ID" value="OMJ68070.1"/>
    <property type="molecule type" value="Genomic_DNA"/>
</dbReference>
<keyword evidence="4" id="KW-1185">Reference proteome</keyword>
<dbReference type="InterPro" id="IPR050138">
    <property type="entry name" value="DHOase/Allantoinase_Hydrolase"/>
</dbReference>
<evidence type="ECO:0000256" key="1">
    <source>
        <dbReference type="SAM" id="MobiDB-lite"/>
    </source>
</evidence>
<gene>
    <name evidence="3" type="ORF">SteCoe_34585</name>
</gene>
<dbReference type="GO" id="GO:0005737">
    <property type="term" value="C:cytoplasm"/>
    <property type="evidence" value="ECO:0007669"/>
    <property type="project" value="TreeGrafter"/>
</dbReference>
<dbReference type="Proteomes" id="UP000187209">
    <property type="component" value="Unassembled WGS sequence"/>
</dbReference>
<protein>
    <recommendedName>
        <fullName evidence="2">Amidohydrolase-related domain-containing protein</fullName>
    </recommendedName>
</protein>
<accession>A0A1R2AUJ1</accession>
<organism evidence="3 4">
    <name type="scientific">Stentor coeruleus</name>
    <dbReference type="NCBI Taxonomy" id="5963"/>
    <lineage>
        <taxon>Eukaryota</taxon>
        <taxon>Sar</taxon>
        <taxon>Alveolata</taxon>
        <taxon>Ciliophora</taxon>
        <taxon>Postciliodesmatophora</taxon>
        <taxon>Heterotrichea</taxon>
        <taxon>Heterotrichida</taxon>
        <taxon>Stentoridae</taxon>
        <taxon>Stentor</taxon>
    </lineage>
</organism>
<feature type="region of interest" description="Disordered" evidence="1">
    <location>
        <begin position="308"/>
        <end position="333"/>
    </location>
</feature>
<dbReference type="SUPFAM" id="SSF51338">
    <property type="entry name" value="Composite domain of metallo-dependent hydrolases"/>
    <property type="match status" value="1"/>
</dbReference>
<dbReference type="Gene3D" id="3.20.20.140">
    <property type="entry name" value="Metal-dependent hydrolases"/>
    <property type="match status" value="2"/>
</dbReference>
<dbReference type="SUPFAM" id="SSF51556">
    <property type="entry name" value="Metallo-dependent hydrolases"/>
    <property type="match status" value="1"/>
</dbReference>
<name>A0A1R2AUJ1_9CILI</name>
<evidence type="ECO:0000259" key="2">
    <source>
        <dbReference type="Pfam" id="PF01979"/>
    </source>
</evidence>
<evidence type="ECO:0000313" key="3">
    <source>
        <dbReference type="EMBL" id="OMJ68070.1"/>
    </source>
</evidence>
<dbReference type="PANTHER" id="PTHR43668">
    <property type="entry name" value="ALLANTOINASE"/>
    <property type="match status" value="1"/>
</dbReference>
<dbReference type="InterPro" id="IPR011059">
    <property type="entry name" value="Metal-dep_hydrolase_composite"/>
</dbReference>